<dbReference type="InterPro" id="IPR037066">
    <property type="entry name" value="Plug_dom_sf"/>
</dbReference>
<evidence type="ECO:0000256" key="3">
    <source>
        <dbReference type="ARBA" id="ARBA00022452"/>
    </source>
</evidence>
<proteinExistence type="inferred from homology"/>
<dbReference type="Pfam" id="PF13715">
    <property type="entry name" value="CarbopepD_reg_2"/>
    <property type="match status" value="1"/>
</dbReference>
<dbReference type="InterPro" id="IPR008969">
    <property type="entry name" value="CarboxyPept-like_regulatory"/>
</dbReference>
<evidence type="ECO:0000259" key="11">
    <source>
        <dbReference type="Pfam" id="PF00593"/>
    </source>
</evidence>
<dbReference type="InterPro" id="IPR012910">
    <property type="entry name" value="Plug_dom"/>
</dbReference>
<dbReference type="Pfam" id="PF07715">
    <property type="entry name" value="Plug"/>
    <property type="match status" value="1"/>
</dbReference>
<evidence type="ECO:0000256" key="9">
    <source>
        <dbReference type="RuleBase" id="RU003357"/>
    </source>
</evidence>
<organism evidence="13 14">
    <name type="scientific">Segatella copri</name>
    <dbReference type="NCBI Taxonomy" id="165179"/>
    <lineage>
        <taxon>Bacteria</taxon>
        <taxon>Pseudomonadati</taxon>
        <taxon>Bacteroidota</taxon>
        <taxon>Bacteroidia</taxon>
        <taxon>Bacteroidales</taxon>
        <taxon>Prevotellaceae</taxon>
        <taxon>Segatella</taxon>
    </lineage>
</organism>
<dbReference type="InterPro" id="IPR036942">
    <property type="entry name" value="Beta-barrel_TonB_sf"/>
</dbReference>
<dbReference type="Pfam" id="PF00593">
    <property type="entry name" value="TonB_dep_Rec_b-barrel"/>
    <property type="match status" value="1"/>
</dbReference>
<dbReference type="SUPFAM" id="SSF56935">
    <property type="entry name" value="Porins"/>
    <property type="match status" value="1"/>
</dbReference>
<feature type="domain" description="TonB-dependent receptor plug" evidence="12">
    <location>
        <begin position="131"/>
        <end position="237"/>
    </location>
</feature>
<keyword evidence="10" id="KW-0732">Signal</keyword>
<evidence type="ECO:0000256" key="7">
    <source>
        <dbReference type="ARBA" id="ARBA00023237"/>
    </source>
</evidence>
<dbReference type="Gene3D" id="2.60.40.1120">
    <property type="entry name" value="Carboxypeptidase-like, regulatory domain"/>
    <property type="match status" value="1"/>
</dbReference>
<feature type="chain" id="PRO_5041707336" evidence="10">
    <location>
        <begin position="27"/>
        <end position="999"/>
    </location>
</feature>
<evidence type="ECO:0000259" key="12">
    <source>
        <dbReference type="Pfam" id="PF07715"/>
    </source>
</evidence>
<accession>A0AA90UWA0</accession>
<sequence>MNKRANLYFAALLGAMSPLCTVSALAAQSNSTIATATQQQNSCTGTVKDATGEPIIGATIRIEGKTGGTVTDLDGNFTLSNIEKGAKLTITYVGYKSQTLTWSGSPLNITLQDDANMLEETVVIGYGTVKKADLAGSVAVLDSKSFKDQPVARVEDALNGRMSGVQVMSSGVPGGAMKIRVRGTSSVNKSNDPLYVVDGIVRETGLEGISPEDIQSIQVLKDASSTAIYGARGANGVVMVQTKSGSAGATQVTFDASFGISNAYHIPEVMGTKEYAQALIDYKGVAKSAMQGYLDGTKPGIDWMDELLQTGITQNYKVAVSQGNEKTQTYFSANYMDQKGVITDTKSRRYAIKANMHNKIFDWLEMTTDINLAQTDNSGAGFAQNQSNPIWVGLNYSPTMEMMAPNGNYNVDPYNNIQNNPYGILHDGDNDRKRTMVTGHIDLKFNLLKGLTFTTTNGIDYNDYKWYNFTSTRVNVSGNSMTNGDATVTALQSTNNLTYMGKWGEHALTATGVWEVSSNEVRKMQMTGTGIAHEQLGYWNIQDAASKNPTNGYSKWTMLSGVARVMYNYADRYMLTGTFRADGSSRFTNKKWGYFPSIAGAWTVSNEKFWEPIRNAVEYMKIRASYGIIGNQDIAPYSTLGTLESTGFSYGTNQSYTGYWANSFATPDLTWEKVHQFDLGVDLGFFGNRLSISFDYFNKTTKDALLQTAAPGYLGATQYWVNAGEVNNKGVDVTINGQIIQTKDWSWSSTLNASYIKNKVTKMTADEPIIYGEKPAPGTVEPCTIIKEGEAIGTFYGFKWAGVEKNDKGQYVDMYYAADGTKTASPNAGTDRFVLGRSNPDVTLGWNNTITYKNWDFNMFCNAAFGAKRLNIVRFAMNAEVGASRFVTDKDHFSNIGVTMPTIGAENKNYGNSDKWLENADYFRCENISVAYTFPRSVTKLADIRLSLSAQNLFTITGYKGIDPAGASFSDANVDRDNGLDMGAYPNPRTITMGVRVTF</sequence>
<dbReference type="InterPro" id="IPR039426">
    <property type="entry name" value="TonB-dep_rcpt-like"/>
</dbReference>
<evidence type="ECO:0000256" key="6">
    <source>
        <dbReference type="ARBA" id="ARBA00023136"/>
    </source>
</evidence>
<dbReference type="NCBIfam" id="TIGR04057">
    <property type="entry name" value="SusC_RagA_signa"/>
    <property type="match status" value="1"/>
</dbReference>
<dbReference type="NCBIfam" id="TIGR04056">
    <property type="entry name" value="OMP_RagA_SusC"/>
    <property type="match status" value="1"/>
</dbReference>
<dbReference type="InterPro" id="IPR023997">
    <property type="entry name" value="TonB-dep_OMP_SusC/RagA_CS"/>
</dbReference>
<dbReference type="PROSITE" id="PS52016">
    <property type="entry name" value="TONB_DEPENDENT_REC_3"/>
    <property type="match status" value="1"/>
</dbReference>
<evidence type="ECO:0000313" key="13">
    <source>
        <dbReference type="EMBL" id="MQN83443.1"/>
    </source>
</evidence>
<protein>
    <submittedName>
        <fullName evidence="13">TonB-dependent receptor</fullName>
    </submittedName>
</protein>
<keyword evidence="7 8" id="KW-0998">Cell outer membrane</keyword>
<comment type="similarity">
    <text evidence="8 9">Belongs to the TonB-dependent receptor family.</text>
</comment>
<gene>
    <name evidence="13" type="ORF">F7D74_05495</name>
</gene>
<comment type="caution">
    <text evidence="13">The sequence shown here is derived from an EMBL/GenBank/DDBJ whole genome shotgun (WGS) entry which is preliminary data.</text>
</comment>
<evidence type="ECO:0000256" key="1">
    <source>
        <dbReference type="ARBA" id="ARBA00004571"/>
    </source>
</evidence>
<evidence type="ECO:0000256" key="2">
    <source>
        <dbReference type="ARBA" id="ARBA00022448"/>
    </source>
</evidence>
<evidence type="ECO:0000256" key="8">
    <source>
        <dbReference type="PROSITE-ProRule" id="PRU01360"/>
    </source>
</evidence>
<keyword evidence="4 8" id="KW-0812">Transmembrane</keyword>
<dbReference type="InterPro" id="IPR023996">
    <property type="entry name" value="TonB-dep_OMP_SusC/RagA"/>
</dbReference>
<evidence type="ECO:0000256" key="10">
    <source>
        <dbReference type="SAM" id="SignalP"/>
    </source>
</evidence>
<comment type="subcellular location">
    <subcellularLocation>
        <location evidence="1 8">Cell outer membrane</location>
        <topology evidence="1 8">Multi-pass membrane protein</topology>
    </subcellularLocation>
</comment>
<name>A0AA90UWA0_9BACT</name>
<dbReference type="InterPro" id="IPR000531">
    <property type="entry name" value="Beta-barrel_TonB"/>
</dbReference>
<keyword evidence="2 8" id="KW-0813">Transport</keyword>
<keyword evidence="13" id="KW-0675">Receptor</keyword>
<evidence type="ECO:0000313" key="14">
    <source>
        <dbReference type="Proteomes" id="UP000421408"/>
    </source>
</evidence>
<keyword evidence="6 8" id="KW-0472">Membrane</keyword>
<dbReference type="EMBL" id="VZCC01000028">
    <property type="protein sequence ID" value="MQN83443.1"/>
    <property type="molecule type" value="Genomic_DNA"/>
</dbReference>
<dbReference type="GO" id="GO:0009279">
    <property type="term" value="C:cell outer membrane"/>
    <property type="evidence" value="ECO:0007669"/>
    <property type="project" value="UniProtKB-SubCell"/>
</dbReference>
<dbReference type="Proteomes" id="UP000421408">
    <property type="component" value="Unassembled WGS sequence"/>
</dbReference>
<keyword evidence="5 9" id="KW-0798">TonB box</keyword>
<dbReference type="SUPFAM" id="SSF49464">
    <property type="entry name" value="Carboxypeptidase regulatory domain-like"/>
    <property type="match status" value="1"/>
</dbReference>
<evidence type="ECO:0000256" key="4">
    <source>
        <dbReference type="ARBA" id="ARBA00022692"/>
    </source>
</evidence>
<dbReference type="Gene3D" id="2.170.130.10">
    <property type="entry name" value="TonB-dependent receptor, plug domain"/>
    <property type="match status" value="1"/>
</dbReference>
<feature type="domain" description="TonB-dependent receptor-like beta-barrel" evidence="11">
    <location>
        <begin position="379"/>
        <end position="857"/>
    </location>
</feature>
<feature type="signal peptide" evidence="10">
    <location>
        <begin position="1"/>
        <end position="26"/>
    </location>
</feature>
<reference evidence="14" key="1">
    <citation type="submission" date="2019-09" db="EMBL/GenBank/DDBJ databases">
        <title>Distinct polysaccharide growth profiles of human intestinal Prevotella copri isolates.</title>
        <authorList>
            <person name="Fehlner-Peach H."/>
            <person name="Magnabosco C."/>
            <person name="Raghavan V."/>
            <person name="Scher J.U."/>
            <person name="Tett A."/>
            <person name="Cox L.M."/>
            <person name="Gottsegen C."/>
            <person name="Watters A."/>
            <person name="Wiltshire- Gordon J.D."/>
            <person name="Segata N."/>
            <person name="Bonneau R."/>
            <person name="Littman D.R."/>
        </authorList>
    </citation>
    <scope>NUCLEOTIDE SEQUENCE [LARGE SCALE GENOMIC DNA]</scope>
    <source>
        <strain evidence="14">iAA108</strain>
    </source>
</reference>
<dbReference type="Gene3D" id="2.40.170.20">
    <property type="entry name" value="TonB-dependent receptor, beta-barrel domain"/>
    <property type="match status" value="1"/>
</dbReference>
<dbReference type="AlphaFoldDB" id="A0AA90UWA0"/>
<dbReference type="RefSeq" id="WP_153118591.1">
    <property type="nucleotide sequence ID" value="NZ_VZCC01000028.1"/>
</dbReference>
<evidence type="ECO:0000256" key="5">
    <source>
        <dbReference type="ARBA" id="ARBA00023077"/>
    </source>
</evidence>
<keyword evidence="3 8" id="KW-1134">Transmembrane beta strand</keyword>